<proteinExistence type="predicted"/>
<gene>
    <name evidence="7" type="ORF">SGCZBJ_16115</name>
</gene>
<accession>A0A2N5DB59</accession>
<evidence type="ECO:0000313" key="8">
    <source>
        <dbReference type="Proteomes" id="UP000234479"/>
    </source>
</evidence>
<organism evidence="7 8">
    <name type="scientific">Caulobacter zeae</name>
    <dbReference type="NCBI Taxonomy" id="2055137"/>
    <lineage>
        <taxon>Bacteria</taxon>
        <taxon>Pseudomonadati</taxon>
        <taxon>Pseudomonadota</taxon>
        <taxon>Alphaproteobacteria</taxon>
        <taxon>Caulobacterales</taxon>
        <taxon>Caulobacteraceae</taxon>
        <taxon>Caulobacter</taxon>
    </lineage>
</organism>
<dbReference type="InterPro" id="IPR051057">
    <property type="entry name" value="PI-PLC_domain"/>
</dbReference>
<evidence type="ECO:0000256" key="4">
    <source>
        <dbReference type="ARBA" id="ARBA00030474"/>
    </source>
</evidence>
<keyword evidence="8" id="KW-1185">Reference proteome</keyword>
<name>A0A2N5DB59_9CAUL</name>
<dbReference type="SUPFAM" id="SSF51695">
    <property type="entry name" value="PLC-like phosphodiesterases"/>
    <property type="match status" value="1"/>
</dbReference>
<dbReference type="PANTHER" id="PTHR13593:SF113">
    <property type="entry name" value="SI:DKEY-266F7.9"/>
    <property type="match status" value="1"/>
</dbReference>
<evidence type="ECO:0000259" key="6">
    <source>
        <dbReference type="SMART" id="SM00148"/>
    </source>
</evidence>
<dbReference type="EMBL" id="PJRS01000033">
    <property type="protein sequence ID" value="PLR23293.1"/>
    <property type="molecule type" value="Genomic_DNA"/>
</dbReference>
<sequence length="473" mass="53093">MTQFCSLQIFNMTPYDADLSLSLMERHNWEPPYDRTPMQFQGARVAPFSSTELLPLHIADDTKTAEFRLNFAIGYGQVGTIGDGWAPIKGVGEQTKKFLDAGERKGYLPTFGSAAGDFRVLEVEYGTGEDENDRHLAIAIIPRIDAKTWMSRLPDETMLRDLTLPGAHDAGTAADIIDLSRCQDLTIAEQLDAGVRYFDIRLTPYYPLQICHGLSRTGKFFEKDCAAPMAEFLRDRGPEETIVLCVNSEVDDNPLENFHDNLIGLLERSLSDTFQTPGAGLRRLEAGQIQLPLKELRGKIVLLRRYPLQSGGNPIYAPLSGIQMIRFTDKGGTNRYPWPQNSDTFAELKLKGETGVNYQLDHYKPSDPYLQAYAIQDNYEKQTQDAKTAYVQQYSDVARTEYSGTWFINFLSLAGPETPRGYATGFKNINARIFQYIVQAGVGRYGTLPLDFVSDPEGLLDLMIASNQKLFVR</sequence>
<dbReference type="GO" id="GO:0006629">
    <property type="term" value="P:lipid metabolic process"/>
    <property type="evidence" value="ECO:0007669"/>
    <property type="project" value="InterPro"/>
</dbReference>
<comment type="catalytic activity">
    <reaction evidence="1">
        <text>a 1,2-diacyl-sn-glycero-3-phospho-(1D-myo-inositol) = 1D-myo-inositol 1,2-cyclic phosphate + a 1,2-diacyl-sn-glycerol</text>
        <dbReference type="Rhea" id="RHEA:17093"/>
        <dbReference type="ChEBI" id="CHEBI:17815"/>
        <dbReference type="ChEBI" id="CHEBI:57880"/>
        <dbReference type="ChEBI" id="CHEBI:58484"/>
        <dbReference type="EC" id="4.6.1.13"/>
    </reaction>
</comment>
<reference evidence="7 8" key="1">
    <citation type="submission" date="2017-12" db="EMBL/GenBank/DDBJ databases">
        <title>The genome sequence of Caulobacter sp. 410.</title>
        <authorList>
            <person name="Gao J."/>
            <person name="Mao X."/>
            <person name="Sun J."/>
        </authorList>
    </citation>
    <scope>NUCLEOTIDE SEQUENCE [LARGE SCALE GENOMIC DNA]</scope>
    <source>
        <strain evidence="7 8">410</strain>
    </source>
</reference>
<evidence type="ECO:0000313" key="7">
    <source>
        <dbReference type="EMBL" id="PLR23293.1"/>
    </source>
</evidence>
<dbReference type="EC" id="4.6.1.13" evidence="2"/>
<dbReference type="PANTHER" id="PTHR13593">
    <property type="match status" value="1"/>
</dbReference>
<evidence type="ECO:0000256" key="5">
    <source>
        <dbReference type="ARBA" id="ARBA00030782"/>
    </source>
</evidence>
<dbReference type="InterPro" id="IPR000909">
    <property type="entry name" value="PLipase_C_PInositol-sp_X_dom"/>
</dbReference>
<dbReference type="PROSITE" id="PS50007">
    <property type="entry name" value="PIPLC_X_DOMAIN"/>
    <property type="match status" value="1"/>
</dbReference>
<evidence type="ECO:0000256" key="1">
    <source>
        <dbReference type="ARBA" id="ARBA00001316"/>
    </source>
</evidence>
<evidence type="ECO:0000256" key="2">
    <source>
        <dbReference type="ARBA" id="ARBA00012581"/>
    </source>
</evidence>
<dbReference type="GO" id="GO:0004436">
    <property type="term" value="F:phosphatidylinositol diacylglycerol-lyase activity"/>
    <property type="evidence" value="ECO:0007669"/>
    <property type="project" value="UniProtKB-EC"/>
</dbReference>
<dbReference type="Proteomes" id="UP000234479">
    <property type="component" value="Unassembled WGS sequence"/>
</dbReference>
<dbReference type="GO" id="GO:0008081">
    <property type="term" value="F:phosphoric diester hydrolase activity"/>
    <property type="evidence" value="ECO:0007669"/>
    <property type="project" value="InterPro"/>
</dbReference>
<dbReference type="AlphaFoldDB" id="A0A2N5DB59"/>
<feature type="domain" description="Phosphatidylinositol-specific phospholipase C X" evidence="6">
    <location>
        <begin position="160"/>
        <end position="305"/>
    </location>
</feature>
<evidence type="ECO:0000256" key="3">
    <source>
        <dbReference type="ARBA" id="ARBA00019758"/>
    </source>
</evidence>
<comment type="caution">
    <text evidence="7">The sequence shown here is derived from an EMBL/GenBank/DDBJ whole genome shotgun (WGS) entry which is preliminary data.</text>
</comment>
<dbReference type="Gene3D" id="3.20.20.190">
    <property type="entry name" value="Phosphatidylinositol (PI) phosphodiesterase"/>
    <property type="match status" value="1"/>
</dbReference>
<protein>
    <recommendedName>
        <fullName evidence="3">1-phosphatidylinositol phosphodiesterase</fullName>
        <ecNumber evidence="2">4.6.1.13</ecNumber>
    </recommendedName>
    <alternativeName>
        <fullName evidence="4">Phosphatidylinositol diacylglycerol-lyase</fullName>
    </alternativeName>
    <alternativeName>
        <fullName evidence="5">Phosphatidylinositol-specific phospholipase C</fullName>
    </alternativeName>
</protein>
<dbReference type="SMART" id="SM00148">
    <property type="entry name" value="PLCXc"/>
    <property type="match status" value="1"/>
</dbReference>
<dbReference type="InterPro" id="IPR017946">
    <property type="entry name" value="PLC-like_Pdiesterase_TIM-brl"/>
</dbReference>